<dbReference type="SFLD" id="SFLDG01129">
    <property type="entry name" value="C1.5:_HAD__Beta-PGM__Phosphata"/>
    <property type="match status" value="1"/>
</dbReference>
<dbReference type="AlphaFoldDB" id="A0A1G5RSX7"/>
<dbReference type="RefSeq" id="WP_090160689.1">
    <property type="nucleotide sequence ID" value="NZ_FMWK01000001.1"/>
</dbReference>
<evidence type="ECO:0000313" key="1">
    <source>
        <dbReference type="EMBL" id="SCZ76409.1"/>
    </source>
</evidence>
<dbReference type="InterPro" id="IPR023214">
    <property type="entry name" value="HAD_sf"/>
</dbReference>
<dbReference type="PANTHER" id="PTHR43434:SF1">
    <property type="entry name" value="PHOSPHOGLYCOLATE PHOSPHATASE"/>
    <property type="match status" value="1"/>
</dbReference>
<proteinExistence type="predicted"/>
<evidence type="ECO:0000313" key="2">
    <source>
        <dbReference type="Proteomes" id="UP000199428"/>
    </source>
</evidence>
<dbReference type="Gene3D" id="1.10.150.240">
    <property type="entry name" value="Putative phosphatase, domain 2"/>
    <property type="match status" value="1"/>
</dbReference>
<gene>
    <name evidence="1" type="ORF">SAMN02910350_00238</name>
</gene>
<dbReference type="InterPro" id="IPR023198">
    <property type="entry name" value="PGP-like_dom2"/>
</dbReference>
<dbReference type="InterPro" id="IPR006439">
    <property type="entry name" value="HAD-SF_hydro_IA"/>
</dbReference>
<reference evidence="1 2" key="1">
    <citation type="submission" date="2016-10" db="EMBL/GenBank/DDBJ databases">
        <authorList>
            <person name="de Groot N.N."/>
        </authorList>
    </citation>
    <scope>NUCLEOTIDE SEQUENCE [LARGE SCALE GENOMIC DNA]</scope>
    <source>
        <strain evidence="1 2">DSM 10317</strain>
    </source>
</reference>
<accession>A0A1G5RSX7</accession>
<sequence length="212" mass="23543">MGKINTDGIIFDMDGTIWDNIPVFAGSWTRAAKEMGYDVEFTPEMLMGLFGKTMTDIADASIPDPDPAKRYKTLELCEEYEMADLAVSKMDTTYPGLEDVLEDLSKRVKLYIVSNCQAGYIETYLERSGHGKYFTDFICYGDNGLGKADNIKGLVAKNNIKHPVYIGDIQGDKDACDAAGVDFIWAAYGYGKSIDSYVAKIDDISQLKEIIE</sequence>
<dbReference type="Pfam" id="PF13419">
    <property type="entry name" value="HAD_2"/>
    <property type="match status" value="1"/>
</dbReference>
<dbReference type="SUPFAM" id="SSF56784">
    <property type="entry name" value="HAD-like"/>
    <property type="match status" value="1"/>
</dbReference>
<dbReference type="NCBIfam" id="TIGR01549">
    <property type="entry name" value="HAD-SF-IA-v1"/>
    <property type="match status" value="1"/>
</dbReference>
<dbReference type="Proteomes" id="UP000199428">
    <property type="component" value="Unassembled WGS sequence"/>
</dbReference>
<dbReference type="SFLD" id="SFLDS00003">
    <property type="entry name" value="Haloacid_Dehalogenase"/>
    <property type="match status" value="1"/>
</dbReference>
<dbReference type="InterPro" id="IPR041492">
    <property type="entry name" value="HAD_2"/>
</dbReference>
<dbReference type="GO" id="GO:0008967">
    <property type="term" value="F:phosphoglycolate phosphatase activity"/>
    <property type="evidence" value="ECO:0007669"/>
    <property type="project" value="TreeGrafter"/>
</dbReference>
<dbReference type="Gene3D" id="3.40.50.1000">
    <property type="entry name" value="HAD superfamily/HAD-like"/>
    <property type="match status" value="1"/>
</dbReference>
<dbReference type="InterPro" id="IPR050155">
    <property type="entry name" value="HAD-like_hydrolase_sf"/>
</dbReference>
<protein>
    <submittedName>
        <fullName evidence="1">Phosphoglycolate phosphatase</fullName>
    </submittedName>
</protein>
<dbReference type="EMBL" id="FMWK01000001">
    <property type="protein sequence ID" value="SCZ76409.1"/>
    <property type="molecule type" value="Genomic_DNA"/>
</dbReference>
<name>A0A1G5RSX7_PSEXY</name>
<dbReference type="PANTHER" id="PTHR43434">
    <property type="entry name" value="PHOSPHOGLYCOLATE PHOSPHATASE"/>
    <property type="match status" value="1"/>
</dbReference>
<organism evidence="1 2">
    <name type="scientific">Pseudobutyrivibrio xylanivorans</name>
    <dbReference type="NCBI Taxonomy" id="185007"/>
    <lineage>
        <taxon>Bacteria</taxon>
        <taxon>Bacillati</taxon>
        <taxon>Bacillota</taxon>
        <taxon>Clostridia</taxon>
        <taxon>Lachnospirales</taxon>
        <taxon>Lachnospiraceae</taxon>
        <taxon>Pseudobutyrivibrio</taxon>
    </lineage>
</organism>
<dbReference type="InterPro" id="IPR036412">
    <property type="entry name" value="HAD-like_sf"/>
</dbReference>
<dbReference type="GO" id="GO:0006281">
    <property type="term" value="P:DNA repair"/>
    <property type="evidence" value="ECO:0007669"/>
    <property type="project" value="TreeGrafter"/>
</dbReference>